<feature type="modified residue" description="4-aspartylphosphate" evidence="3">
    <location>
        <position position="65"/>
    </location>
</feature>
<feature type="domain" description="Response regulatory" evidence="4">
    <location>
        <begin position="16"/>
        <end position="140"/>
    </location>
</feature>
<keyword evidence="1 3" id="KW-0597">Phosphoprotein</keyword>
<evidence type="ECO:0000313" key="5">
    <source>
        <dbReference type="EMBL" id="GMH54322.1"/>
    </source>
</evidence>
<accession>A0A9W6ZN58</accession>
<dbReference type="GO" id="GO:0000160">
    <property type="term" value="P:phosphorelay signal transduction system"/>
    <property type="evidence" value="ECO:0007669"/>
    <property type="project" value="UniProtKB-KW"/>
</dbReference>
<evidence type="ECO:0000256" key="2">
    <source>
        <dbReference type="ARBA" id="ARBA00023012"/>
    </source>
</evidence>
<dbReference type="OrthoDB" id="287671at2759"/>
<dbReference type="Proteomes" id="UP001165082">
    <property type="component" value="Unassembled WGS sequence"/>
</dbReference>
<proteinExistence type="predicted"/>
<dbReference type="InterPro" id="IPR001789">
    <property type="entry name" value="Sig_transdc_resp-reg_receiver"/>
</dbReference>
<evidence type="ECO:0000256" key="1">
    <source>
        <dbReference type="ARBA" id="ARBA00022553"/>
    </source>
</evidence>
<organism evidence="5 6">
    <name type="scientific">Triparma retinervis</name>
    <dbReference type="NCBI Taxonomy" id="2557542"/>
    <lineage>
        <taxon>Eukaryota</taxon>
        <taxon>Sar</taxon>
        <taxon>Stramenopiles</taxon>
        <taxon>Ochrophyta</taxon>
        <taxon>Bolidophyceae</taxon>
        <taxon>Parmales</taxon>
        <taxon>Triparmaceae</taxon>
        <taxon>Triparma</taxon>
    </lineage>
</organism>
<dbReference type="SUPFAM" id="SSF52172">
    <property type="entry name" value="CheY-like"/>
    <property type="match status" value="1"/>
</dbReference>
<dbReference type="Gene3D" id="3.40.50.2300">
    <property type="match status" value="1"/>
</dbReference>
<evidence type="ECO:0000313" key="6">
    <source>
        <dbReference type="Proteomes" id="UP001165082"/>
    </source>
</evidence>
<evidence type="ECO:0000256" key="3">
    <source>
        <dbReference type="PROSITE-ProRule" id="PRU00169"/>
    </source>
</evidence>
<dbReference type="SMART" id="SM00448">
    <property type="entry name" value="REC"/>
    <property type="match status" value="1"/>
</dbReference>
<sequence length="164" mass="18465">MSSKLDGWRHSKNDRKLLIVDDSLVTRKLLKRAFEKANCVVDLAENGDVAVEKMKISLYDTVFMDLDMPVLDGIQATRQLREWEDVHRNGARQPICALTSAVLDDAERRKLIELKEAGLDVFESKPVNVPRLMKVVDDVSDMFSDLRMTTGQGGAEEGEKFAPT</sequence>
<keyword evidence="2" id="KW-0902">Two-component regulatory system</keyword>
<dbReference type="CDD" id="cd17546">
    <property type="entry name" value="REC_hyHK_CKI1_RcsC-like"/>
    <property type="match status" value="1"/>
</dbReference>
<reference evidence="5" key="1">
    <citation type="submission" date="2022-07" db="EMBL/GenBank/DDBJ databases">
        <title>Genome analysis of Parmales, a sister group of diatoms, reveals the evolutionary specialization of diatoms from phago-mixotrophs to photoautotrophs.</title>
        <authorList>
            <person name="Ban H."/>
            <person name="Sato S."/>
            <person name="Yoshikawa S."/>
            <person name="Kazumasa Y."/>
            <person name="Nakamura Y."/>
            <person name="Ichinomiya M."/>
            <person name="Saitoh K."/>
            <person name="Sato N."/>
            <person name="Blanc-Mathieu R."/>
            <person name="Endo H."/>
            <person name="Kuwata A."/>
            <person name="Ogata H."/>
        </authorList>
    </citation>
    <scope>NUCLEOTIDE SEQUENCE</scope>
</reference>
<evidence type="ECO:0000259" key="4">
    <source>
        <dbReference type="PROSITE" id="PS50110"/>
    </source>
</evidence>
<keyword evidence="6" id="KW-1185">Reference proteome</keyword>
<dbReference type="PANTHER" id="PTHR45339">
    <property type="entry name" value="HYBRID SIGNAL TRANSDUCTION HISTIDINE KINASE J"/>
    <property type="match status" value="1"/>
</dbReference>
<gene>
    <name evidence="5" type="ORF">TrRE_jg2805</name>
</gene>
<dbReference type="EMBL" id="BRXZ01002093">
    <property type="protein sequence ID" value="GMH54322.1"/>
    <property type="molecule type" value="Genomic_DNA"/>
</dbReference>
<dbReference type="InterPro" id="IPR011006">
    <property type="entry name" value="CheY-like_superfamily"/>
</dbReference>
<dbReference type="PROSITE" id="PS50110">
    <property type="entry name" value="RESPONSE_REGULATORY"/>
    <property type="match status" value="1"/>
</dbReference>
<dbReference type="Pfam" id="PF00072">
    <property type="entry name" value="Response_reg"/>
    <property type="match status" value="1"/>
</dbReference>
<name>A0A9W6ZN58_9STRA</name>
<dbReference type="AlphaFoldDB" id="A0A9W6ZN58"/>
<comment type="caution">
    <text evidence="5">The sequence shown here is derived from an EMBL/GenBank/DDBJ whole genome shotgun (WGS) entry which is preliminary data.</text>
</comment>
<protein>
    <recommendedName>
        <fullName evidence="4">Response regulatory domain-containing protein</fullName>
    </recommendedName>
</protein>
<dbReference type="PANTHER" id="PTHR45339:SF1">
    <property type="entry name" value="HYBRID SIGNAL TRANSDUCTION HISTIDINE KINASE J"/>
    <property type="match status" value="1"/>
</dbReference>